<evidence type="ECO:0000256" key="1">
    <source>
        <dbReference type="ARBA" id="ARBA00009990"/>
    </source>
</evidence>
<dbReference type="Proteomes" id="UP000446657">
    <property type="component" value="Unassembled WGS sequence"/>
</dbReference>
<dbReference type="GO" id="GO:0051262">
    <property type="term" value="P:protein tetramerization"/>
    <property type="evidence" value="ECO:0007669"/>
    <property type="project" value="InterPro"/>
</dbReference>
<comment type="caution">
    <text evidence="2">The sequence shown here is derived from an EMBL/GenBank/DDBJ whole genome shotgun (WGS) entry which is preliminary data.</text>
</comment>
<sequence>MTDEQETATLEIVVSGIFEFRTKLEQEKKDIIITKNTVAILFPYLRSQVTLMTAQPDIEPVVIPAININALLKNMEP</sequence>
<protein>
    <recommendedName>
        <fullName evidence="4">Preprotein translocase subunit SecB</fullName>
    </recommendedName>
</protein>
<proteinExistence type="inferred from homology"/>
<dbReference type="GO" id="GO:0051082">
    <property type="term" value="F:unfolded protein binding"/>
    <property type="evidence" value="ECO:0007669"/>
    <property type="project" value="InterPro"/>
</dbReference>
<accession>A0A844KT59</accession>
<reference evidence="2 3" key="1">
    <citation type="journal article" date="2019" name="Nat. Med.">
        <title>A library of human gut bacterial isolates paired with longitudinal multiomics data enables mechanistic microbiome research.</title>
        <authorList>
            <person name="Poyet M."/>
            <person name="Groussin M."/>
            <person name="Gibbons S.M."/>
            <person name="Avila-Pacheco J."/>
            <person name="Jiang X."/>
            <person name="Kearney S.M."/>
            <person name="Perrotta A.R."/>
            <person name="Berdy B."/>
            <person name="Zhao S."/>
            <person name="Lieberman T.D."/>
            <person name="Swanson P.K."/>
            <person name="Smith M."/>
            <person name="Roesemann S."/>
            <person name="Alexander J.E."/>
            <person name="Rich S.A."/>
            <person name="Livny J."/>
            <person name="Vlamakis H."/>
            <person name="Clish C."/>
            <person name="Bullock K."/>
            <person name="Deik A."/>
            <person name="Scott J."/>
            <person name="Pierce K.A."/>
            <person name="Xavier R.J."/>
            <person name="Alm E.J."/>
        </authorList>
    </citation>
    <scope>NUCLEOTIDE SEQUENCE [LARGE SCALE GENOMIC DNA]</scope>
    <source>
        <strain evidence="2 3">BIOML-A1</strain>
    </source>
</reference>
<dbReference type="InterPro" id="IPR035958">
    <property type="entry name" value="SecB-like_sf"/>
</dbReference>
<dbReference type="Gene3D" id="3.10.420.10">
    <property type="entry name" value="SecB-like"/>
    <property type="match status" value="1"/>
</dbReference>
<comment type="similarity">
    <text evidence="1">Belongs to the SecB family.</text>
</comment>
<dbReference type="InterPro" id="IPR003708">
    <property type="entry name" value="SecB"/>
</dbReference>
<gene>
    <name evidence="2" type="ORF">GMD30_13205</name>
</gene>
<name>A0A844KT59_9FIRM</name>
<organism evidence="2 3">
    <name type="scientific">Roseburia faecis</name>
    <dbReference type="NCBI Taxonomy" id="301302"/>
    <lineage>
        <taxon>Bacteria</taxon>
        <taxon>Bacillati</taxon>
        <taxon>Bacillota</taxon>
        <taxon>Clostridia</taxon>
        <taxon>Lachnospirales</taxon>
        <taxon>Lachnospiraceae</taxon>
        <taxon>Roseburia</taxon>
    </lineage>
</organism>
<dbReference type="Pfam" id="PF02556">
    <property type="entry name" value="SecB"/>
    <property type="match status" value="1"/>
</dbReference>
<dbReference type="AlphaFoldDB" id="A0A844KT59"/>
<evidence type="ECO:0000313" key="3">
    <source>
        <dbReference type="Proteomes" id="UP000446657"/>
    </source>
</evidence>
<evidence type="ECO:0000313" key="2">
    <source>
        <dbReference type="EMBL" id="MTR82620.1"/>
    </source>
</evidence>
<dbReference type="GO" id="GO:0015031">
    <property type="term" value="P:protein transport"/>
    <property type="evidence" value="ECO:0007669"/>
    <property type="project" value="InterPro"/>
</dbReference>
<dbReference type="EMBL" id="WNAL01000030">
    <property type="protein sequence ID" value="MTR82620.1"/>
    <property type="molecule type" value="Genomic_DNA"/>
</dbReference>
<dbReference type="SUPFAM" id="SSF54611">
    <property type="entry name" value="SecB-like"/>
    <property type="match status" value="1"/>
</dbReference>
<evidence type="ECO:0008006" key="4">
    <source>
        <dbReference type="Google" id="ProtNLM"/>
    </source>
</evidence>